<comment type="caution">
    <text evidence="1">The sequence shown here is derived from an EMBL/GenBank/DDBJ whole genome shotgun (WGS) entry which is preliminary data.</text>
</comment>
<dbReference type="RefSeq" id="WP_161700340.1">
    <property type="nucleotide sequence ID" value="NZ_JAAAHS010000179.1"/>
</dbReference>
<protein>
    <submittedName>
        <fullName evidence="1">Uncharacterized protein</fullName>
    </submittedName>
</protein>
<reference evidence="1" key="1">
    <citation type="submission" date="2020-01" db="EMBL/GenBank/DDBJ databases">
        <title>Whole-genome analyses of novel actinobacteria.</title>
        <authorList>
            <person name="Sahin N."/>
        </authorList>
    </citation>
    <scope>NUCLEOTIDE SEQUENCE</scope>
    <source>
        <strain evidence="1">YC537</strain>
    </source>
</reference>
<evidence type="ECO:0000313" key="1">
    <source>
        <dbReference type="EMBL" id="NBE53970.1"/>
    </source>
</evidence>
<dbReference type="OrthoDB" id="4234225at2"/>
<name>A0A964UYM9_9ACTN</name>
<evidence type="ECO:0000313" key="2">
    <source>
        <dbReference type="Proteomes" id="UP000598297"/>
    </source>
</evidence>
<dbReference type="Proteomes" id="UP000598297">
    <property type="component" value="Unassembled WGS sequence"/>
</dbReference>
<gene>
    <name evidence="1" type="ORF">GUY60_21625</name>
</gene>
<keyword evidence="2" id="KW-1185">Reference proteome</keyword>
<sequence length="129" mass="14570">MRDRAERAPYVTAVNHAVQDLPDGAPDPLLVHAEDPRNRTATVDALYSGLHLNHTHGTRPCRLADAENLIVNELQCTPRLMIVFDELRTEPLVMLYNMWGTWSRVISRWSWPGRAANSQRLSTAPTSRA</sequence>
<proteinExistence type="predicted"/>
<organism evidence="1 2">
    <name type="scientific">Streptomyces boluensis</name>
    <dbReference type="NCBI Taxonomy" id="1775135"/>
    <lineage>
        <taxon>Bacteria</taxon>
        <taxon>Bacillati</taxon>
        <taxon>Actinomycetota</taxon>
        <taxon>Actinomycetes</taxon>
        <taxon>Kitasatosporales</taxon>
        <taxon>Streptomycetaceae</taxon>
        <taxon>Streptomyces</taxon>
    </lineage>
</organism>
<dbReference type="EMBL" id="JAAAHS010000179">
    <property type="protein sequence ID" value="NBE53970.1"/>
    <property type="molecule type" value="Genomic_DNA"/>
</dbReference>
<dbReference type="AlphaFoldDB" id="A0A964UYM9"/>
<accession>A0A964UYM9</accession>